<dbReference type="CDD" id="cd02012">
    <property type="entry name" value="TPP_TK"/>
    <property type="match status" value="1"/>
</dbReference>
<keyword evidence="3" id="KW-0786">Thiamine pyrophosphate</keyword>
<evidence type="ECO:0000256" key="3">
    <source>
        <dbReference type="ARBA" id="ARBA00023052"/>
    </source>
</evidence>
<comment type="cofactor">
    <cofactor evidence="1">
        <name>thiamine diphosphate</name>
        <dbReference type="ChEBI" id="CHEBI:58937"/>
    </cofactor>
</comment>
<sequence length="272" mass="30092">MDIQALQDISLSLRRDVVEMVYRTKDGHPSPSFSVADIITALYFEIMRLDPSNPDWEDRDRFVLSKGHSCPVLYAALAKKGYFPREELFTLRYLNSHLQGHPYAPKTKGLDATTGSLGNGVSIGLGMALAARIRRKDYQVYAITGDGELGEGMIWEAAMAASHHKASNLTVFIDNNNYQSGGTVGEVSGPYPIEDKWQAFGWHVQTIDGHDIAQILKAVENARLVNDKPSAIVCKTVKGNGVSFMVGENSWHKRVYTDEEYKQAIKELGGAV</sequence>
<comment type="caution">
    <text evidence="5">The sequence shown here is derived from an EMBL/GenBank/DDBJ whole genome shotgun (WGS) entry which is preliminary data.</text>
</comment>
<evidence type="ECO:0000256" key="1">
    <source>
        <dbReference type="ARBA" id="ARBA00001964"/>
    </source>
</evidence>
<accession>A0A645B6P0</accession>
<name>A0A645B6P0_9ZZZZ</name>
<evidence type="ECO:0000256" key="2">
    <source>
        <dbReference type="ARBA" id="ARBA00007131"/>
    </source>
</evidence>
<dbReference type="EC" id="2.2.1.1" evidence="5"/>
<feature type="domain" description="Transketolase N-terminal" evidence="4">
    <location>
        <begin position="13"/>
        <end position="269"/>
    </location>
</feature>
<evidence type="ECO:0000313" key="5">
    <source>
        <dbReference type="EMBL" id="MPM60726.1"/>
    </source>
</evidence>
<dbReference type="GO" id="GO:0004802">
    <property type="term" value="F:transketolase activity"/>
    <property type="evidence" value="ECO:0007669"/>
    <property type="project" value="UniProtKB-EC"/>
</dbReference>
<protein>
    <submittedName>
        <fullName evidence="5">Transketolase 1</fullName>
        <ecNumber evidence="5">2.2.1.1</ecNumber>
    </submittedName>
</protein>
<dbReference type="PANTHER" id="PTHR47514:SF1">
    <property type="entry name" value="TRANSKETOLASE N-TERMINAL SECTION-RELATED"/>
    <property type="match status" value="1"/>
</dbReference>
<dbReference type="Gene3D" id="3.40.50.970">
    <property type="match status" value="1"/>
</dbReference>
<dbReference type="InterPro" id="IPR005474">
    <property type="entry name" value="Transketolase_N"/>
</dbReference>
<dbReference type="PANTHER" id="PTHR47514">
    <property type="entry name" value="TRANSKETOLASE N-TERMINAL SECTION-RELATED"/>
    <property type="match status" value="1"/>
</dbReference>
<dbReference type="EMBL" id="VSSQ01017951">
    <property type="protein sequence ID" value="MPM60726.1"/>
    <property type="molecule type" value="Genomic_DNA"/>
</dbReference>
<evidence type="ECO:0000259" key="4">
    <source>
        <dbReference type="Pfam" id="PF00456"/>
    </source>
</evidence>
<organism evidence="5">
    <name type="scientific">bioreactor metagenome</name>
    <dbReference type="NCBI Taxonomy" id="1076179"/>
    <lineage>
        <taxon>unclassified sequences</taxon>
        <taxon>metagenomes</taxon>
        <taxon>ecological metagenomes</taxon>
    </lineage>
</organism>
<reference evidence="5" key="1">
    <citation type="submission" date="2019-08" db="EMBL/GenBank/DDBJ databases">
        <authorList>
            <person name="Kucharzyk K."/>
            <person name="Murdoch R.W."/>
            <person name="Higgins S."/>
            <person name="Loffler F."/>
        </authorList>
    </citation>
    <scope>NUCLEOTIDE SEQUENCE</scope>
</reference>
<dbReference type="Pfam" id="PF00456">
    <property type="entry name" value="Transketolase_N"/>
    <property type="match status" value="1"/>
</dbReference>
<dbReference type="InterPro" id="IPR029061">
    <property type="entry name" value="THDP-binding"/>
</dbReference>
<dbReference type="AlphaFoldDB" id="A0A645B6P0"/>
<dbReference type="SUPFAM" id="SSF52518">
    <property type="entry name" value="Thiamin diphosphate-binding fold (THDP-binding)"/>
    <property type="match status" value="1"/>
</dbReference>
<keyword evidence="5" id="KW-0808">Transferase</keyword>
<proteinExistence type="inferred from homology"/>
<gene>
    <name evidence="5" type="primary">tktA_7</name>
    <name evidence="5" type="ORF">SDC9_107578</name>
</gene>
<comment type="similarity">
    <text evidence="2">Belongs to the transketolase family.</text>
</comment>